<dbReference type="CDD" id="cd09274">
    <property type="entry name" value="RNase_HI_RT_Ty3"/>
    <property type="match status" value="1"/>
</dbReference>
<dbReference type="Pfam" id="PF17919">
    <property type="entry name" value="RT_RNaseH_2"/>
    <property type="match status" value="1"/>
</dbReference>
<feature type="region of interest" description="Disordered" evidence="1">
    <location>
        <begin position="907"/>
        <end position="929"/>
    </location>
</feature>
<dbReference type="Pfam" id="PF00078">
    <property type="entry name" value="RVT_1"/>
    <property type="match status" value="1"/>
</dbReference>
<dbReference type="FunFam" id="3.30.70.270:FF:000063">
    <property type="entry name" value="Zinc knuckle domaincontaining protein"/>
    <property type="match status" value="1"/>
</dbReference>
<dbReference type="EMBL" id="AM425350">
    <property type="protein sequence ID" value="CAN71226.1"/>
    <property type="molecule type" value="Genomic_DNA"/>
</dbReference>
<dbReference type="Gene3D" id="2.40.70.10">
    <property type="entry name" value="Acid Proteases"/>
    <property type="match status" value="1"/>
</dbReference>
<feature type="region of interest" description="Disordered" evidence="1">
    <location>
        <begin position="165"/>
        <end position="195"/>
    </location>
</feature>
<dbReference type="InterPro" id="IPR043128">
    <property type="entry name" value="Rev_trsase/Diguanyl_cyclase"/>
</dbReference>
<dbReference type="PROSITE" id="PS50994">
    <property type="entry name" value="INTEGRASE"/>
    <property type="match status" value="1"/>
</dbReference>
<organism evidence="3">
    <name type="scientific">Vitis vinifera</name>
    <name type="common">Grape</name>
    <dbReference type="NCBI Taxonomy" id="29760"/>
    <lineage>
        <taxon>Eukaryota</taxon>
        <taxon>Viridiplantae</taxon>
        <taxon>Streptophyta</taxon>
        <taxon>Embryophyta</taxon>
        <taxon>Tracheophyta</taxon>
        <taxon>Spermatophyta</taxon>
        <taxon>Magnoliopsida</taxon>
        <taxon>eudicotyledons</taxon>
        <taxon>Gunneridae</taxon>
        <taxon>Pentapetalae</taxon>
        <taxon>rosids</taxon>
        <taxon>Vitales</taxon>
        <taxon>Vitaceae</taxon>
        <taxon>Viteae</taxon>
        <taxon>Vitis</taxon>
    </lineage>
</organism>
<dbReference type="CDD" id="cd00303">
    <property type="entry name" value="retropepsin_like"/>
    <property type="match status" value="1"/>
</dbReference>
<dbReference type="InterPro" id="IPR036397">
    <property type="entry name" value="RNaseH_sf"/>
</dbReference>
<feature type="domain" description="Integrase catalytic" evidence="2">
    <location>
        <begin position="1504"/>
        <end position="1662"/>
    </location>
</feature>
<name>A5AFF2_VITVI</name>
<dbReference type="InterPro" id="IPR041577">
    <property type="entry name" value="RT_RNaseH_2"/>
</dbReference>
<reference evidence="3" key="1">
    <citation type="journal article" date="2007" name="PLoS ONE">
        <title>The first genome sequence of an elite grapevine cultivar (Pinot noir Vitis vinifera L.): coping with a highly heterozygous genome.</title>
        <authorList>
            <person name="Velasco R."/>
            <person name="Zharkikh A."/>
            <person name="Troggio M."/>
            <person name="Cartwright D.A."/>
            <person name="Cestaro A."/>
            <person name="Pruss D."/>
            <person name="Pindo M."/>
            <person name="FitzGerald L.M."/>
            <person name="Vezzulli S."/>
            <person name="Reid J."/>
            <person name="Malacarne G."/>
            <person name="Iliev D."/>
            <person name="Coppola G."/>
            <person name="Wardell B."/>
            <person name="Micheletti D."/>
            <person name="Macalma T."/>
            <person name="Facci M."/>
            <person name="Mitchell J.T."/>
            <person name="Perazzolli M."/>
            <person name="Eldredge G."/>
            <person name="Gatto P."/>
            <person name="Oyzerski R."/>
            <person name="Moretto M."/>
            <person name="Gutin N."/>
            <person name="Stefanini M."/>
            <person name="Chen Y."/>
            <person name="Segala C."/>
            <person name="Davenport C."/>
            <person name="Dematte L."/>
            <person name="Mraz A."/>
            <person name="Battilana J."/>
            <person name="Stormo K."/>
            <person name="Costa F."/>
            <person name="Tao Q."/>
            <person name="Si-Ammour A."/>
            <person name="Harkins T."/>
            <person name="Lackey A."/>
            <person name="Perbost C."/>
            <person name="Taillon B."/>
            <person name="Stella A."/>
            <person name="Solovyev V."/>
            <person name="Fawcett J.A."/>
            <person name="Sterck L."/>
            <person name="Vandepoele K."/>
            <person name="Grando S.M."/>
            <person name="Toppo S."/>
            <person name="Moser C."/>
            <person name="Lanchbury J."/>
            <person name="Bogden R."/>
            <person name="Skolnick M."/>
            <person name="Sgaramella V."/>
            <person name="Bhatnagar S.K."/>
            <person name="Fontana P."/>
            <person name="Gutin A."/>
            <person name="Van de Peer Y."/>
            <person name="Salamini F."/>
            <person name="Viola R."/>
        </authorList>
    </citation>
    <scope>NUCLEOTIDE SEQUENCE</scope>
</reference>
<evidence type="ECO:0000259" key="2">
    <source>
        <dbReference type="PROSITE" id="PS50994"/>
    </source>
</evidence>
<dbReference type="FunFam" id="3.30.420.10:FF:000032">
    <property type="entry name" value="Retrovirus-related Pol polyprotein from transposon 297-like Protein"/>
    <property type="match status" value="1"/>
</dbReference>
<dbReference type="InterPro" id="IPR001584">
    <property type="entry name" value="Integrase_cat-core"/>
</dbReference>
<gene>
    <name evidence="3" type="ORF">VITISV_034453</name>
</gene>
<dbReference type="PANTHER" id="PTHR48475:SF1">
    <property type="entry name" value="RNASE H TYPE-1 DOMAIN-CONTAINING PROTEIN"/>
    <property type="match status" value="1"/>
</dbReference>
<sequence length="1769" mass="199942">MASLRDAILGLGQRIDGHQAQPLPIPRSTLHDSTTPPPPSGPFGPTIQQDYIVPPPPPPPVQSARLEHLCCMARIDKIEQRMRSLHVSDGIMGWDGYDDMPVAALPVEFRMPDIERYTGIGCPRIHLQLYSTVMRGHRLNEAQMIMLFLLSLSGVAQHWFASLDPSRHSKGKKPGSGPRPSDVGTIGMTGHRSAHRPSFQSQFLGTPYQMIQHDRCRPVAPIRSTGTTYLHPPPQPVYATQAPQRPPMQFHHQYRAPPPPRSVRQFTQLEMPLSQAFQRLVEGGLIAPLPPRPPLQPTPPGFRTDLQCAYHQRAATDPLPTHDTRAVPPPPEGVHLIEFAGDEMFMMGWDGEAPQPISLYEESDFVGYIPRQQIPRPFSLTPDKIYGPPPVSPVYLQHVPPMTPFILFPEEYRSPHRDVQIVTRSGRVAQPPPVDKPFAGIVAREEVQREDDEILRQLRTTQARISIWSLLASSSTHRDALVRALGQIRVDTTTTPKGLIHMLTADRATCIAFSDDDLPPEGSNHVRPLFIDVACLGRRVPSVLLDNGSALNVCPLVTAIVLGFSPDDFGPSTQTVRAYDGTQKTVMGTLSTHVMIGPVSYSIVFQVLRIQSSFNLLLGRPWIHEAGAIPYSLHQKVKFIHEGRIITIQSDRDIITSSEPVLHISHSEDDLHLTGFMFDELRRDRVRAHMSGILFDYPLRPYTFQLADYFIRGSEHTPRTEGTVHIPETVEIQDIQRSLTMTYDLPMDLGYGIDEMDMIGIGRIFYAAPHRPHTVFDMFGVFVLETDEDDSIPDAYTDDMDFIGIGRILDAAPRGPLSAFDISGVSVLDDESVLDVVTSDFTSVEGASDSVDPPLSFDTMSGFVTRFDDIFYGNNDMSIFEYLNVSQHFPLIASPAPTTHIYDVDDVGDTDDPLGGQSECDSDTEDRKVTPISSSTELIDFGAPDQPREIRIGSSLSPDERSRLINLLRSYLDVFAWLRKKFRSNSMLASCTVVEYPEWLANVVLVPKKDGKILMAPEDMVKTSFITEWGIYCYQVMPFGLKNAGATYQRAATTLFHDMMHRDVKVYVDDMIVKSRDRADHLAALQRFFERIRQFRLILNPKKCTFGVTSGKLLGHIVSERGIEVDPEKIRAILDMPTPRTEKEIRGFLGRLQHISRFIARLTDICEPIFRLLRKNQRTVWNDDCQRAFERIKECLLSPPVLVPPTLGCPLLLYLSVSDMALGCMLAQLDDLGKERAIYYLSKRMLEYECKYIMIERLCLTVVWATRRLRHYMTEYSMLLVSRLDPLRYLFDRPVLTGRLMRWLVLLTEFDIHYVTQKSVKGSIVADHLASLPISDDRSVDDDFPDEQIVSMISITGWRLYFDGAANQPGFDVLSYIHLPRAENQFVDALATLASLIVILAGVNVRPLLIETRSAPAYYCLIGEIEDQIELPWYHDIYQFLSCGAYLESASAKDRRALRQLATRFVVCGDALYRRSPDGLLLLCLDRASADRVMREVHAGVCGPQWEPFSVWGLDIIGKISPKSSSGHEYILVAIDYFTKWVEAASYARLTAAKVAKFIRSHIICRYEVPHELISDRGVHFRGEVDTLIQEYGIQHHRSSAYKPQTNGAVEAVNKNIKRILRKMVETSRDWSEKLPFALWAYRTSFRTSTRATPYSLVYGMEAVLPVEIEMRSLRVALEQNVSEAEWAQSCYDQLSLLDEKRLRAADHVQAYQRKMTRAFRKRVKPGKFQRGDLVLKVLRGLISDPRGKFRPSWSGPYVIRDMTREGAT</sequence>
<dbReference type="InterPro" id="IPR043502">
    <property type="entry name" value="DNA/RNA_pol_sf"/>
</dbReference>
<dbReference type="PANTHER" id="PTHR48475">
    <property type="entry name" value="RIBONUCLEASE H"/>
    <property type="match status" value="1"/>
</dbReference>
<dbReference type="Gene3D" id="3.30.420.10">
    <property type="entry name" value="Ribonuclease H-like superfamily/Ribonuclease H"/>
    <property type="match status" value="1"/>
</dbReference>
<dbReference type="CDD" id="cd01647">
    <property type="entry name" value="RT_LTR"/>
    <property type="match status" value="1"/>
</dbReference>
<dbReference type="Pfam" id="PF00665">
    <property type="entry name" value="rve"/>
    <property type="match status" value="1"/>
</dbReference>
<dbReference type="InterPro" id="IPR012337">
    <property type="entry name" value="RNaseH-like_sf"/>
</dbReference>
<feature type="region of interest" description="Disordered" evidence="1">
    <location>
        <begin position="13"/>
        <end position="56"/>
    </location>
</feature>
<dbReference type="InterPro" id="IPR021109">
    <property type="entry name" value="Peptidase_aspartic_dom_sf"/>
</dbReference>
<dbReference type="SUPFAM" id="SSF56672">
    <property type="entry name" value="DNA/RNA polymerases"/>
    <property type="match status" value="1"/>
</dbReference>
<accession>A5AFF2</accession>
<evidence type="ECO:0000313" key="3">
    <source>
        <dbReference type="EMBL" id="CAN71226.1"/>
    </source>
</evidence>
<dbReference type="GO" id="GO:0003676">
    <property type="term" value="F:nucleic acid binding"/>
    <property type="evidence" value="ECO:0007669"/>
    <property type="project" value="InterPro"/>
</dbReference>
<proteinExistence type="predicted"/>
<dbReference type="SUPFAM" id="SSF53098">
    <property type="entry name" value="Ribonuclease H-like"/>
    <property type="match status" value="1"/>
</dbReference>
<evidence type="ECO:0000256" key="1">
    <source>
        <dbReference type="SAM" id="MobiDB-lite"/>
    </source>
</evidence>
<dbReference type="Gene3D" id="3.30.70.270">
    <property type="match status" value="2"/>
</dbReference>
<dbReference type="InterPro" id="IPR000477">
    <property type="entry name" value="RT_dom"/>
</dbReference>
<protein>
    <recommendedName>
        <fullName evidence="2">Integrase catalytic domain-containing protein</fullName>
    </recommendedName>
</protein>
<dbReference type="GO" id="GO:0015074">
    <property type="term" value="P:DNA integration"/>
    <property type="evidence" value="ECO:0007669"/>
    <property type="project" value="InterPro"/>
</dbReference>